<evidence type="ECO:0000256" key="3">
    <source>
        <dbReference type="RuleBase" id="RU363019"/>
    </source>
</evidence>
<dbReference type="CDD" id="cd00317">
    <property type="entry name" value="cyclophilin"/>
    <property type="match status" value="1"/>
</dbReference>
<evidence type="ECO:0000313" key="6">
    <source>
        <dbReference type="Proteomes" id="UP000184212"/>
    </source>
</evidence>
<dbReference type="OrthoDB" id="9807797at2"/>
<comment type="function">
    <text evidence="3">PPIases accelerate the folding of proteins. It catalyzes the cis-trans isomerization of proline imidic peptide bonds in oligopeptides.</text>
</comment>
<evidence type="ECO:0000259" key="4">
    <source>
        <dbReference type="PROSITE" id="PS50072"/>
    </source>
</evidence>
<dbReference type="EC" id="5.2.1.8" evidence="3"/>
<dbReference type="InterPro" id="IPR002130">
    <property type="entry name" value="Cyclophilin-type_PPIase_dom"/>
</dbReference>
<dbReference type="SUPFAM" id="SSF50891">
    <property type="entry name" value="Cyclophilin-like"/>
    <property type="match status" value="1"/>
</dbReference>
<keyword evidence="2 3" id="KW-0413">Isomerase</keyword>
<accession>A0A1M5XNE3</accession>
<comment type="similarity">
    <text evidence="3">Belongs to the cyclophilin-type PPIase family.</text>
</comment>
<gene>
    <name evidence="5" type="ORF">SAMN04488109_6720</name>
</gene>
<protein>
    <recommendedName>
        <fullName evidence="3">Peptidyl-prolyl cis-trans isomerase</fullName>
        <shortName evidence="3">PPIase</shortName>
        <ecNumber evidence="3">5.2.1.8</ecNumber>
    </recommendedName>
</protein>
<feature type="domain" description="PPIase cyclophilin-type" evidence="4">
    <location>
        <begin position="48"/>
        <end position="222"/>
    </location>
</feature>
<dbReference type="PROSITE" id="PS50072">
    <property type="entry name" value="CSA_PPIASE_2"/>
    <property type="match status" value="1"/>
</dbReference>
<proteinExistence type="inferred from homology"/>
<dbReference type="PANTHER" id="PTHR45625">
    <property type="entry name" value="PEPTIDYL-PROLYL CIS-TRANS ISOMERASE-RELATED"/>
    <property type="match status" value="1"/>
</dbReference>
<sequence>MKKITAALLILLLASCTKKETILITQENVRDILTKYGQENPENEVTIETSFGTMRLKLYEDTPLHRANFIKLIKDGQYENADFYRIASGFMIQGGDLNKKLKYRVPAEFRPEHYHKKGALSMARQDENNPNLESSAAEFFIVHGTPYYPEDITVEEKTLGITHTPEQRKVYETVGGYMTLDQKYTVFGEVVEGFDVIDKIAHEKVYDLEKPLRKIPMKVTVVEKK</sequence>
<dbReference type="PRINTS" id="PR00153">
    <property type="entry name" value="CSAPPISMRASE"/>
</dbReference>
<dbReference type="InterPro" id="IPR029000">
    <property type="entry name" value="Cyclophilin-like_dom_sf"/>
</dbReference>
<evidence type="ECO:0000256" key="2">
    <source>
        <dbReference type="ARBA" id="ARBA00023235"/>
    </source>
</evidence>
<evidence type="ECO:0000256" key="1">
    <source>
        <dbReference type="ARBA" id="ARBA00023110"/>
    </source>
</evidence>
<dbReference type="InterPro" id="IPR044666">
    <property type="entry name" value="Cyclophilin_A-like"/>
</dbReference>
<organism evidence="5 6">
    <name type="scientific">Chryseolinea serpens</name>
    <dbReference type="NCBI Taxonomy" id="947013"/>
    <lineage>
        <taxon>Bacteria</taxon>
        <taxon>Pseudomonadati</taxon>
        <taxon>Bacteroidota</taxon>
        <taxon>Cytophagia</taxon>
        <taxon>Cytophagales</taxon>
        <taxon>Fulvivirgaceae</taxon>
        <taxon>Chryseolinea</taxon>
    </lineage>
</organism>
<dbReference type="GO" id="GO:0003755">
    <property type="term" value="F:peptidyl-prolyl cis-trans isomerase activity"/>
    <property type="evidence" value="ECO:0007669"/>
    <property type="project" value="UniProtKB-UniRule"/>
</dbReference>
<dbReference type="STRING" id="947013.SAMN04488109_6720"/>
<keyword evidence="6" id="KW-1185">Reference proteome</keyword>
<dbReference type="RefSeq" id="WP_073143265.1">
    <property type="nucleotide sequence ID" value="NZ_FQWQ01000006.1"/>
</dbReference>
<dbReference type="PROSITE" id="PS51257">
    <property type="entry name" value="PROKAR_LIPOPROTEIN"/>
    <property type="match status" value="1"/>
</dbReference>
<dbReference type="Proteomes" id="UP000184212">
    <property type="component" value="Unassembled WGS sequence"/>
</dbReference>
<keyword evidence="1 3" id="KW-0697">Rotamase</keyword>
<dbReference type="EMBL" id="FQWQ01000006">
    <property type="protein sequence ID" value="SHI00753.1"/>
    <property type="molecule type" value="Genomic_DNA"/>
</dbReference>
<dbReference type="Gene3D" id="2.40.100.10">
    <property type="entry name" value="Cyclophilin-like"/>
    <property type="match status" value="1"/>
</dbReference>
<comment type="catalytic activity">
    <reaction evidence="3">
        <text>[protein]-peptidylproline (omega=180) = [protein]-peptidylproline (omega=0)</text>
        <dbReference type="Rhea" id="RHEA:16237"/>
        <dbReference type="Rhea" id="RHEA-COMP:10747"/>
        <dbReference type="Rhea" id="RHEA-COMP:10748"/>
        <dbReference type="ChEBI" id="CHEBI:83833"/>
        <dbReference type="ChEBI" id="CHEBI:83834"/>
        <dbReference type="EC" id="5.2.1.8"/>
    </reaction>
</comment>
<dbReference type="AlphaFoldDB" id="A0A1M5XNE3"/>
<dbReference type="PANTHER" id="PTHR45625:SF4">
    <property type="entry name" value="PEPTIDYLPROLYL ISOMERASE DOMAIN AND WD REPEAT-CONTAINING PROTEIN 1"/>
    <property type="match status" value="1"/>
</dbReference>
<name>A0A1M5XNE3_9BACT</name>
<evidence type="ECO:0000313" key="5">
    <source>
        <dbReference type="EMBL" id="SHI00753.1"/>
    </source>
</evidence>
<reference evidence="5 6" key="1">
    <citation type="submission" date="2016-11" db="EMBL/GenBank/DDBJ databases">
        <authorList>
            <person name="Jaros S."/>
            <person name="Januszkiewicz K."/>
            <person name="Wedrychowicz H."/>
        </authorList>
    </citation>
    <scope>NUCLEOTIDE SEQUENCE [LARGE SCALE GENOMIC DNA]</scope>
    <source>
        <strain evidence="5 6">DSM 24574</strain>
    </source>
</reference>
<dbReference type="Pfam" id="PF00160">
    <property type="entry name" value="Pro_isomerase"/>
    <property type="match status" value="1"/>
</dbReference>